<evidence type="ECO:0000313" key="2">
    <source>
        <dbReference type="EMBL" id="TWR98368.1"/>
    </source>
</evidence>
<evidence type="ECO:0000313" key="1">
    <source>
        <dbReference type="EMBL" id="SDE70785.1"/>
    </source>
</evidence>
<dbReference type="EMBL" id="LT629689">
    <property type="protein sequence ID" value="SDE70785.1"/>
    <property type="molecule type" value="Genomic_DNA"/>
</dbReference>
<dbReference type="Gene3D" id="1.10.530.10">
    <property type="match status" value="1"/>
</dbReference>
<reference evidence="1 3" key="1">
    <citation type="submission" date="2016-10" db="EMBL/GenBank/DDBJ databases">
        <authorList>
            <person name="Varghese N."/>
            <person name="Submissions S."/>
        </authorList>
    </citation>
    <scope>NUCLEOTIDE SEQUENCE [LARGE SCALE GENOMIC DNA]</scope>
    <source>
        <strain evidence="1 3">DSM 17835</strain>
    </source>
</reference>
<keyword evidence="3" id="KW-1185">Reference proteome</keyword>
<sequence>MRSRAWSVDINGEPYISLQSGSTQFRIQFNIDVSPGSSVSYADIRLYNLNKVSGIANGARIILRAGYTDNIDAIFTGTVTNVLREREPGSPEIITRLICKSGFAVVDRGSAQTCLGPGARVEEVIRDLARQWPIPVDMDDKQFADDQPMIRGCTIDGDIPKAMDNLAYDYDFKWLQHMGRMYVTKPEMKRNSTAIKINQFTGMIGIPEIGLGPSGLGISVSAQLNPSIMINGVIDLTSEFATYNTGNLYVSEVQPEAKPVGEYNVFALRYEGDSHSDTWKVDIDGIRWGTKPDTRSVSTPENGKLIWGASFKENNEPYEPFKAKVIAIAKGLAVDPNWLMAVMAYETGKHKFSPEAQNPKSSATGLIQFLEDTAKKLGTTTKQLSRMTAVQQLDYVKKYYEKAASKPIRNLGDAYLAVLWPAAIGFPDTYVMWERDSGPYRREYKANSHLDKGNKGFITRGDAVSVVNESYSAGGKRSR</sequence>
<dbReference type="SUPFAM" id="SSF53955">
    <property type="entry name" value="Lysozyme-like"/>
    <property type="match status" value="1"/>
</dbReference>
<accession>A0A5C5Q222</accession>
<dbReference type="InterPro" id="IPR023346">
    <property type="entry name" value="Lysozyme-like_dom_sf"/>
</dbReference>
<evidence type="ECO:0000313" key="4">
    <source>
        <dbReference type="Proteomes" id="UP000317951"/>
    </source>
</evidence>
<dbReference type="Proteomes" id="UP000317951">
    <property type="component" value="Unassembled WGS sequence"/>
</dbReference>
<dbReference type="Proteomes" id="UP000182858">
    <property type="component" value="Chromosome I"/>
</dbReference>
<dbReference type="EMBL" id="VFET01000045">
    <property type="protein sequence ID" value="TWR98368.1"/>
    <property type="molecule type" value="Genomic_DNA"/>
</dbReference>
<dbReference type="AlphaFoldDB" id="A0A5C5Q222"/>
<name>A0A5C5Q222_9PSED</name>
<organism evidence="2 4">
    <name type="scientific">Pseudomonas extremaustralis</name>
    <dbReference type="NCBI Taxonomy" id="359110"/>
    <lineage>
        <taxon>Bacteria</taxon>
        <taxon>Pseudomonadati</taxon>
        <taxon>Pseudomonadota</taxon>
        <taxon>Gammaproteobacteria</taxon>
        <taxon>Pseudomonadales</taxon>
        <taxon>Pseudomonadaceae</taxon>
        <taxon>Pseudomonas</taxon>
    </lineage>
</organism>
<evidence type="ECO:0000313" key="3">
    <source>
        <dbReference type="Proteomes" id="UP000182858"/>
    </source>
</evidence>
<proteinExistence type="predicted"/>
<gene>
    <name evidence="2" type="ORF">FIV36_29670</name>
    <name evidence="1" type="ORF">SAMN05216591_0689</name>
</gene>
<protein>
    <submittedName>
        <fullName evidence="2">Lytic transglycosylase domain-containing protein</fullName>
    </submittedName>
</protein>
<reference evidence="2 4" key="2">
    <citation type="submission" date="2019-06" db="EMBL/GenBank/DDBJ databases">
        <title>Pseudomonas bimorpha sp. nov. isolated from bovine raw milk and skim milk concentrate.</title>
        <authorList>
            <person name="Hofmann K."/>
            <person name="Huptas C."/>
            <person name="Doll E."/>
            <person name="Scherer S."/>
            <person name="Wenning M."/>
        </authorList>
    </citation>
    <scope>NUCLEOTIDE SEQUENCE [LARGE SCALE GENOMIC DNA]</scope>
    <source>
        <strain evidence="2 4">DSM 17835</strain>
    </source>
</reference>
<dbReference type="OrthoDB" id="8093300at2"/>